<protein>
    <submittedName>
        <fullName evidence="1">Phage tail protein</fullName>
    </submittedName>
</protein>
<gene>
    <name evidence="1" type="ORF">F9K24_20410</name>
</gene>
<evidence type="ECO:0000313" key="2">
    <source>
        <dbReference type="Proteomes" id="UP000460298"/>
    </source>
</evidence>
<dbReference type="PANTHER" id="PTHR38009">
    <property type="entry name" value="CONSERVED HYPOTHETICAL PHAGE TAIL PROTEIN"/>
    <property type="match status" value="1"/>
</dbReference>
<dbReference type="EMBL" id="WBUI01000034">
    <property type="protein sequence ID" value="KAB2929269.1"/>
    <property type="molecule type" value="Genomic_DNA"/>
</dbReference>
<sequence length="147" mass="16330">MPTGIKSDPYRSHRFRVEIDGIAAASFADVTIPAVNTAPIDYREGTDPAHVRKLSGMNSFGNVTLKRGVTRSMDLHNWYKQVMQNGAEQARKSLSIVLVDDEGNDRARWNVSEAWPIKYETSALSAKSAEVMIETIEIVHEGISRIA</sequence>
<evidence type="ECO:0000313" key="1">
    <source>
        <dbReference type="EMBL" id="KAB2929269.1"/>
    </source>
</evidence>
<accession>A0A833LX94</accession>
<comment type="caution">
    <text evidence="1">The sequence shown here is derived from an EMBL/GenBank/DDBJ whole genome shotgun (WGS) entry which is preliminary data.</text>
</comment>
<dbReference type="NCBIfam" id="TIGR02241">
    <property type="entry name" value="conserved hypothetical phage tail region protein"/>
    <property type="match status" value="1"/>
</dbReference>
<dbReference type="InterPro" id="IPR010667">
    <property type="entry name" value="Phage_T4_Gp19"/>
</dbReference>
<dbReference type="PANTHER" id="PTHR38009:SF1">
    <property type="entry name" value="CONSERVED HYPOTHETICAL PHAGE TAIL PROTEIN"/>
    <property type="match status" value="1"/>
</dbReference>
<dbReference type="GO" id="GO:0005198">
    <property type="term" value="F:structural molecule activity"/>
    <property type="evidence" value="ECO:0007669"/>
    <property type="project" value="InterPro"/>
</dbReference>
<dbReference type="AlphaFoldDB" id="A0A833LX94"/>
<organism evidence="1 2">
    <name type="scientific">Leptonema illini</name>
    <dbReference type="NCBI Taxonomy" id="183"/>
    <lineage>
        <taxon>Bacteria</taxon>
        <taxon>Pseudomonadati</taxon>
        <taxon>Spirochaetota</taxon>
        <taxon>Spirochaetia</taxon>
        <taxon>Leptospirales</taxon>
        <taxon>Leptospiraceae</taxon>
        <taxon>Leptonema</taxon>
    </lineage>
</organism>
<dbReference type="InterPro" id="IPR011747">
    <property type="entry name" value="CHP02241"/>
</dbReference>
<name>A0A833LX94_9LEPT</name>
<dbReference type="Pfam" id="PF06841">
    <property type="entry name" value="Phage_T4_gp19"/>
    <property type="match status" value="1"/>
</dbReference>
<dbReference type="Proteomes" id="UP000460298">
    <property type="component" value="Unassembled WGS sequence"/>
</dbReference>
<proteinExistence type="predicted"/>
<reference evidence="1 2" key="1">
    <citation type="submission" date="2019-10" db="EMBL/GenBank/DDBJ databases">
        <title>Extracellular Electron Transfer in a Candidatus Methanoperedens spp. Enrichment Culture.</title>
        <authorList>
            <person name="Berger S."/>
            <person name="Rangel Shaw D."/>
            <person name="Berben T."/>
            <person name="In 'T Zandt M."/>
            <person name="Frank J."/>
            <person name="Reimann J."/>
            <person name="Jetten M.S.M."/>
            <person name="Welte C.U."/>
        </authorList>
    </citation>
    <scope>NUCLEOTIDE SEQUENCE [LARGE SCALE GENOMIC DNA]</scope>
    <source>
        <strain evidence="1">SB12</strain>
    </source>
</reference>